<dbReference type="InterPro" id="IPR013491">
    <property type="entry name" value="Tape_meas_N"/>
</dbReference>
<accession>A0A854CJC7</accession>
<sequence length="368" mass="38336">MTSTAATIDVLLRANTAAYRAEMINSARVTTQSLAAIRKDAAQTAVSIASLQQAAAGFVGFQAVAGGMRSLIDAQKAIQQIHYGLQGATGSAAVADKAYAFVSQTAKELGLELEGAAKSFTSMSASASANGIALRDQEELFRQLARSATVLHLSSEQMGRATTALGQSFSKGKFQAEALRQQLGEAIPGIVPRFMQAVAKMNQGTALACKSFDKLLQDGDLNAQKYLPAMIEALRQTGRGAEDPAKGLNAELNRLSSAWFTLKAQASGGVFSEAATASVRLMAENLDKVAGAATIAAGVVAGRLLGTGARTAYGAVAAPIAERSAAATQASEMANLALQRTRETTAQLEQARVIRLGFPRHLKAMENG</sequence>
<organism evidence="2">
    <name type="scientific">Xanthomonas oryzae pv. oryzae</name>
    <dbReference type="NCBI Taxonomy" id="64187"/>
    <lineage>
        <taxon>Bacteria</taxon>
        <taxon>Pseudomonadati</taxon>
        <taxon>Pseudomonadota</taxon>
        <taxon>Gammaproteobacteria</taxon>
        <taxon>Lysobacterales</taxon>
        <taxon>Lysobacteraceae</taxon>
        <taxon>Xanthomonas</taxon>
    </lineage>
</organism>
<feature type="domain" description="Tape measure protein N-terminal" evidence="1">
    <location>
        <begin position="69"/>
        <end position="264"/>
    </location>
</feature>
<dbReference type="Pfam" id="PF20155">
    <property type="entry name" value="TMP_3"/>
    <property type="match status" value="1"/>
</dbReference>
<evidence type="ECO:0000259" key="1">
    <source>
        <dbReference type="Pfam" id="PF20155"/>
    </source>
</evidence>
<dbReference type="NCBIfam" id="TIGR02675">
    <property type="entry name" value="tape_meas_nterm"/>
    <property type="match status" value="1"/>
</dbReference>
<reference evidence="2" key="1">
    <citation type="submission" date="2015-01" db="EMBL/GenBank/DDBJ databases">
        <title>Population genomics of rice bacterial leaf blight strains from India.</title>
        <authorList>
            <person name="Midha S."/>
            <person name="Anil M.G."/>
            <person name="Mishra D."/>
            <person name="Brahma K."/>
            <person name="Laha G.S."/>
            <person name="Sundaram R.M."/>
            <person name="Sonti R.V."/>
            <person name="Patil P.B."/>
        </authorList>
    </citation>
    <scope>NUCLEOTIDE SEQUENCE</scope>
    <source>
        <strain evidence="2">BXO512</strain>
    </source>
</reference>
<comment type="caution">
    <text evidence="2">The sequence shown here is derived from an EMBL/GenBank/DDBJ whole genome shotgun (WGS) entry which is preliminary data.</text>
</comment>
<dbReference type="InterPro" id="IPR053058">
    <property type="entry name" value="Mulikevirus_tape_measure"/>
</dbReference>
<protein>
    <recommendedName>
        <fullName evidence="1">Tape measure protein N-terminal domain-containing protein</fullName>
    </recommendedName>
</protein>
<proteinExistence type="predicted"/>
<evidence type="ECO:0000313" key="2">
    <source>
        <dbReference type="EMBL" id="OLG89010.1"/>
    </source>
</evidence>
<dbReference type="RefSeq" id="WP_237384719.1">
    <property type="nucleotide sequence ID" value="NZ_CP019226.1"/>
</dbReference>
<dbReference type="PANTHER" id="PTHR38812">
    <property type="entry name" value="MU-LIKE PROPHAGE FLUMU PROTEIN GP42"/>
    <property type="match status" value="1"/>
</dbReference>
<dbReference type="PANTHER" id="PTHR38812:SF2">
    <property type="entry name" value="MU-LIKE PROPHAGE FLUMU PROTEIN GP42"/>
    <property type="match status" value="1"/>
</dbReference>
<gene>
    <name evidence="2" type="ORF">BXO512_14910</name>
</gene>
<name>A0A854CJC7_XANOO</name>
<dbReference type="EMBL" id="JXEA01000196">
    <property type="protein sequence ID" value="OLG89010.1"/>
    <property type="molecule type" value="Genomic_DNA"/>
</dbReference>
<dbReference type="AlphaFoldDB" id="A0A854CJC7"/>